<dbReference type="Proteomes" id="UP000812440">
    <property type="component" value="Chromosome 8_10"/>
</dbReference>
<keyword evidence="2" id="KW-1185">Reference proteome</keyword>
<accession>A0A8T2JZV9</accession>
<protein>
    <submittedName>
        <fullName evidence="1">Uncharacterized protein</fullName>
    </submittedName>
</protein>
<gene>
    <name evidence="1" type="ORF">GDO86_016518</name>
</gene>
<reference evidence="1" key="1">
    <citation type="thesis" date="2020" institute="ProQuest LLC" country="789 East Eisenhower Parkway, Ann Arbor, MI, USA">
        <title>Comparative Genomics and Chromosome Evolution.</title>
        <authorList>
            <person name="Mudd A.B."/>
        </authorList>
    </citation>
    <scope>NUCLEOTIDE SEQUENCE</scope>
    <source>
        <strain evidence="1">Female2</strain>
        <tissue evidence="1">Blood</tissue>
    </source>
</reference>
<evidence type="ECO:0000313" key="1">
    <source>
        <dbReference type="EMBL" id="KAG8449872.1"/>
    </source>
</evidence>
<comment type="caution">
    <text evidence="1">The sequence shown here is derived from an EMBL/GenBank/DDBJ whole genome shotgun (WGS) entry which is preliminary data.</text>
</comment>
<dbReference type="EMBL" id="JAACNH010000003">
    <property type="protein sequence ID" value="KAG8449872.1"/>
    <property type="molecule type" value="Genomic_DNA"/>
</dbReference>
<dbReference type="AlphaFoldDB" id="A0A8T2JZV9"/>
<evidence type="ECO:0000313" key="2">
    <source>
        <dbReference type="Proteomes" id="UP000812440"/>
    </source>
</evidence>
<proteinExistence type="predicted"/>
<organism evidence="1 2">
    <name type="scientific">Hymenochirus boettgeri</name>
    <name type="common">Congo dwarf clawed frog</name>
    <dbReference type="NCBI Taxonomy" id="247094"/>
    <lineage>
        <taxon>Eukaryota</taxon>
        <taxon>Metazoa</taxon>
        <taxon>Chordata</taxon>
        <taxon>Craniata</taxon>
        <taxon>Vertebrata</taxon>
        <taxon>Euteleostomi</taxon>
        <taxon>Amphibia</taxon>
        <taxon>Batrachia</taxon>
        <taxon>Anura</taxon>
        <taxon>Pipoidea</taxon>
        <taxon>Pipidae</taxon>
        <taxon>Pipinae</taxon>
        <taxon>Hymenochirus</taxon>
    </lineage>
</organism>
<sequence>MVSADLLLKENCTQALRKGGAKIRTVGHFTRADGQAEYYRFLPKNTGQGWDLFMGHHELAQHLVSL</sequence>
<name>A0A8T2JZV9_9PIPI</name>